<dbReference type="NCBIfam" id="TIGR00229">
    <property type="entry name" value="sensory_box"/>
    <property type="match status" value="1"/>
</dbReference>
<dbReference type="FunFam" id="3.30.70.270:FF:000001">
    <property type="entry name" value="Diguanylate cyclase domain protein"/>
    <property type="match status" value="1"/>
</dbReference>
<dbReference type="EMBL" id="CP016540">
    <property type="protein sequence ID" value="ANU26753.1"/>
    <property type="molecule type" value="Genomic_DNA"/>
</dbReference>
<dbReference type="InterPro" id="IPR052155">
    <property type="entry name" value="Biofilm_reg_signaling"/>
</dbReference>
<dbReference type="SUPFAM" id="SSF55785">
    <property type="entry name" value="PYP-like sensor domain (PAS domain)"/>
    <property type="match status" value="1"/>
</dbReference>
<dbReference type="STRING" id="1302659.I858_006895"/>
<dbReference type="Pfam" id="PF13426">
    <property type="entry name" value="PAS_9"/>
    <property type="match status" value="1"/>
</dbReference>
<name>A0A1B1S0N4_9BACL</name>
<dbReference type="Gene3D" id="3.20.20.450">
    <property type="entry name" value="EAL domain"/>
    <property type="match status" value="1"/>
</dbReference>
<protein>
    <submittedName>
        <fullName evidence="6">Diguanylate cyclase</fullName>
    </submittedName>
</protein>
<evidence type="ECO:0000259" key="4">
    <source>
        <dbReference type="PROSITE" id="PS50883"/>
    </source>
</evidence>
<keyword evidence="7" id="KW-1185">Reference proteome</keyword>
<dbReference type="SMART" id="SM00086">
    <property type="entry name" value="PAC"/>
    <property type="match status" value="1"/>
</dbReference>
<dbReference type="InterPro" id="IPR035965">
    <property type="entry name" value="PAS-like_dom_sf"/>
</dbReference>
<dbReference type="PROSITE" id="PS50113">
    <property type="entry name" value="PAC"/>
    <property type="match status" value="1"/>
</dbReference>
<dbReference type="SUPFAM" id="SSF141868">
    <property type="entry name" value="EAL domain-like"/>
    <property type="match status" value="1"/>
</dbReference>
<dbReference type="SMART" id="SM00267">
    <property type="entry name" value="GGDEF"/>
    <property type="match status" value="1"/>
</dbReference>
<dbReference type="SMART" id="SM00052">
    <property type="entry name" value="EAL"/>
    <property type="match status" value="1"/>
</dbReference>
<dbReference type="PANTHER" id="PTHR44757:SF2">
    <property type="entry name" value="BIOFILM ARCHITECTURE MAINTENANCE PROTEIN MBAA"/>
    <property type="match status" value="1"/>
</dbReference>
<evidence type="ECO:0000259" key="3">
    <source>
        <dbReference type="PROSITE" id="PS50113"/>
    </source>
</evidence>
<dbReference type="SUPFAM" id="SSF55073">
    <property type="entry name" value="Nucleotide cyclase"/>
    <property type="match status" value="1"/>
</dbReference>
<reference evidence="6" key="1">
    <citation type="submission" date="2016-10" db="EMBL/GenBank/DDBJ databases">
        <authorList>
            <person name="See-Too W.S."/>
        </authorList>
    </citation>
    <scope>NUCLEOTIDE SEQUENCE</scope>
    <source>
        <strain evidence="6">L10.15</strain>
    </source>
</reference>
<feature type="domain" description="PAC" evidence="3">
    <location>
        <begin position="125"/>
        <end position="175"/>
    </location>
</feature>
<dbReference type="Gene3D" id="3.30.70.270">
    <property type="match status" value="1"/>
</dbReference>
<dbReference type="RefSeq" id="WP_049693874.1">
    <property type="nucleotide sequence ID" value="NZ_CP016540.2"/>
</dbReference>
<dbReference type="Pfam" id="PF00990">
    <property type="entry name" value="GGDEF"/>
    <property type="match status" value="1"/>
</dbReference>
<keyword evidence="1" id="KW-0472">Membrane</keyword>
<dbReference type="InterPro" id="IPR000160">
    <property type="entry name" value="GGDEF_dom"/>
</dbReference>
<dbReference type="PROSITE" id="PS50887">
    <property type="entry name" value="GGDEF"/>
    <property type="match status" value="1"/>
</dbReference>
<dbReference type="SMART" id="SM00091">
    <property type="entry name" value="PAS"/>
    <property type="match status" value="1"/>
</dbReference>
<dbReference type="PANTHER" id="PTHR44757">
    <property type="entry name" value="DIGUANYLATE CYCLASE DGCP"/>
    <property type="match status" value="1"/>
</dbReference>
<evidence type="ECO:0000259" key="2">
    <source>
        <dbReference type="PROSITE" id="PS50112"/>
    </source>
</evidence>
<evidence type="ECO:0000313" key="6">
    <source>
        <dbReference type="EMBL" id="ANU26753.1"/>
    </source>
</evidence>
<dbReference type="InterPro" id="IPR000700">
    <property type="entry name" value="PAS-assoc_C"/>
</dbReference>
<dbReference type="Pfam" id="PF00563">
    <property type="entry name" value="EAL"/>
    <property type="match status" value="1"/>
</dbReference>
<feature type="domain" description="EAL" evidence="4">
    <location>
        <begin position="348"/>
        <end position="601"/>
    </location>
</feature>
<sequence length="607" mass="68887">MDIFSTTFTFSFTLLAILFLALLLGIALFFIYYRYCQKLKLSIRSAESEQKFQSVFDSTSDAVVVANQQGTILQWNSGAEIIFNYSKGEALGANIEIIVPDSLLKDHRTRFQHYLETGVSDSNGKRVELVGRRKDASELPIEVSLSTWRTEKDIYFSSIIRDISERKETEKKVNHLVYRDTLTGLPNRRLFNDQLFLTLEQLRESDQQLSLLSIDLDHFKLINDTYGHCTGDQILVEVANRLQSIAQTEDIVSRISADEYVLLLPNTDAINATIHAKKVLELFEQPFQLQQEKLFVTPSIGISVYPSDGVDLDSLTKNADIALYEAKNKGKNNYQFFTEEMNQLILRKSKLATDMRKGLEHNEFFVHYQPQMDISTEKIVGVEALVRWVHPELGPVSPAEFIPIAEDTGSIVFIGEFVLRQACLQNKAWQTAGLPHFRVAVNISSHQFSQCNLTETVCAALSAAELDAKYLELELTESIIQSSPLAVTTMQKLKLMGIHLSIDDFGTGYSSLRYLKLFPVNTLKIDQCFIRNVINDPKDAALVDTIVKMAENLELNVIAEGVETAEQFQFLKQKNCNQAQGYYFNRPLPPEEIERLYHPTSHLQTHA</sequence>
<dbReference type="InterPro" id="IPR043128">
    <property type="entry name" value="Rev_trsase/Diguanyl_cyclase"/>
</dbReference>
<dbReference type="CDD" id="cd01948">
    <property type="entry name" value="EAL"/>
    <property type="match status" value="1"/>
</dbReference>
<dbReference type="InterPro" id="IPR001633">
    <property type="entry name" value="EAL_dom"/>
</dbReference>
<evidence type="ECO:0000313" key="7">
    <source>
        <dbReference type="Proteomes" id="UP000053354"/>
    </source>
</evidence>
<dbReference type="CDD" id="cd01949">
    <property type="entry name" value="GGDEF"/>
    <property type="match status" value="1"/>
</dbReference>
<dbReference type="Proteomes" id="UP000053354">
    <property type="component" value="Chromosome"/>
</dbReference>
<accession>A0A1B1S0N4</accession>
<organism evidence="6 7">
    <name type="scientific">Planococcus versutus</name>
    <dbReference type="NCBI Taxonomy" id="1302659"/>
    <lineage>
        <taxon>Bacteria</taxon>
        <taxon>Bacillati</taxon>
        <taxon>Bacillota</taxon>
        <taxon>Bacilli</taxon>
        <taxon>Bacillales</taxon>
        <taxon>Caryophanaceae</taxon>
        <taxon>Planococcus</taxon>
    </lineage>
</organism>
<feature type="domain" description="PAS" evidence="2">
    <location>
        <begin position="48"/>
        <end position="118"/>
    </location>
</feature>
<dbReference type="OrthoDB" id="2624050at2"/>
<evidence type="ECO:0000259" key="5">
    <source>
        <dbReference type="PROSITE" id="PS50887"/>
    </source>
</evidence>
<feature type="transmembrane region" description="Helical" evidence="1">
    <location>
        <begin position="12"/>
        <end position="35"/>
    </location>
</feature>
<dbReference type="Gene3D" id="3.30.450.20">
    <property type="entry name" value="PAS domain"/>
    <property type="match status" value="1"/>
</dbReference>
<gene>
    <name evidence="6" type="ORF">I858_006895</name>
</gene>
<dbReference type="FunFam" id="3.20.20.450:FF:000001">
    <property type="entry name" value="Cyclic di-GMP phosphodiesterase yahA"/>
    <property type="match status" value="1"/>
</dbReference>
<dbReference type="KEGG" id="pll:I858_006895"/>
<dbReference type="PROSITE" id="PS50883">
    <property type="entry name" value="EAL"/>
    <property type="match status" value="1"/>
</dbReference>
<dbReference type="InterPro" id="IPR035919">
    <property type="entry name" value="EAL_sf"/>
</dbReference>
<dbReference type="PROSITE" id="PS50112">
    <property type="entry name" value="PAS"/>
    <property type="match status" value="1"/>
</dbReference>
<keyword evidence="1" id="KW-1133">Transmembrane helix</keyword>
<keyword evidence="1" id="KW-0812">Transmembrane</keyword>
<dbReference type="InterPro" id="IPR001610">
    <property type="entry name" value="PAC"/>
</dbReference>
<dbReference type="AlphaFoldDB" id="A0A1B1S0N4"/>
<dbReference type="NCBIfam" id="TIGR00254">
    <property type="entry name" value="GGDEF"/>
    <property type="match status" value="1"/>
</dbReference>
<dbReference type="InterPro" id="IPR000014">
    <property type="entry name" value="PAS"/>
</dbReference>
<proteinExistence type="predicted"/>
<dbReference type="InterPro" id="IPR029787">
    <property type="entry name" value="Nucleotide_cyclase"/>
</dbReference>
<evidence type="ECO:0000256" key="1">
    <source>
        <dbReference type="SAM" id="Phobius"/>
    </source>
</evidence>
<feature type="domain" description="GGDEF" evidence="5">
    <location>
        <begin position="207"/>
        <end position="339"/>
    </location>
</feature>
<dbReference type="CDD" id="cd00130">
    <property type="entry name" value="PAS"/>
    <property type="match status" value="1"/>
</dbReference>